<evidence type="ECO:0000256" key="5">
    <source>
        <dbReference type="ARBA" id="ARBA00022729"/>
    </source>
</evidence>
<dbReference type="RefSeq" id="WP_180679095.1">
    <property type="nucleotide sequence ID" value="NZ_JACCKA010000073.1"/>
</dbReference>
<keyword evidence="6" id="KW-0472">Membrane</keyword>
<comment type="similarity">
    <text evidence="2">Belongs to the OmpP1/FadL family.</text>
</comment>
<gene>
    <name evidence="9" type="ORF">H0E84_13135</name>
</gene>
<keyword evidence="3" id="KW-1134">Transmembrane beta strand</keyword>
<dbReference type="GO" id="GO:0009279">
    <property type="term" value="C:cell outer membrane"/>
    <property type="evidence" value="ECO:0007669"/>
    <property type="project" value="UniProtKB-SubCell"/>
</dbReference>
<keyword evidence="5 8" id="KW-0732">Signal</keyword>
<reference evidence="9 10" key="1">
    <citation type="submission" date="2020-07" db="EMBL/GenBank/DDBJ databases">
        <title>Luteimonas sp. SJ-92.</title>
        <authorList>
            <person name="Huang X.-X."/>
            <person name="Xu L."/>
            <person name="Sun J.-Q."/>
        </authorList>
    </citation>
    <scope>NUCLEOTIDE SEQUENCE [LARGE SCALE GENOMIC DNA]</scope>
    <source>
        <strain evidence="9 10">SJ-92</strain>
    </source>
</reference>
<dbReference type="GO" id="GO:0015483">
    <property type="term" value="F:long-chain fatty acid transporting porin activity"/>
    <property type="evidence" value="ECO:0007669"/>
    <property type="project" value="TreeGrafter"/>
</dbReference>
<evidence type="ECO:0000256" key="3">
    <source>
        <dbReference type="ARBA" id="ARBA00022452"/>
    </source>
</evidence>
<evidence type="ECO:0000256" key="6">
    <source>
        <dbReference type="ARBA" id="ARBA00023136"/>
    </source>
</evidence>
<feature type="chain" id="PRO_5033036601" evidence="8">
    <location>
        <begin position="30"/>
        <end position="462"/>
    </location>
</feature>
<protein>
    <submittedName>
        <fullName evidence="9">Outer membrane protein transport protein</fullName>
    </submittedName>
</protein>
<dbReference type="Gene3D" id="2.40.160.60">
    <property type="entry name" value="Outer membrane protein transport protein (OMPP1/FadL/TodX)"/>
    <property type="match status" value="1"/>
</dbReference>
<comment type="caution">
    <text evidence="9">The sequence shown here is derived from an EMBL/GenBank/DDBJ whole genome shotgun (WGS) entry which is preliminary data.</text>
</comment>
<evidence type="ECO:0000313" key="9">
    <source>
        <dbReference type="EMBL" id="NZA27329.1"/>
    </source>
</evidence>
<comment type="subcellular location">
    <subcellularLocation>
        <location evidence="1">Cell outer membrane</location>
        <topology evidence="1">Multi-pass membrane protein</topology>
    </subcellularLocation>
</comment>
<evidence type="ECO:0000256" key="2">
    <source>
        <dbReference type="ARBA" id="ARBA00008163"/>
    </source>
</evidence>
<evidence type="ECO:0000256" key="1">
    <source>
        <dbReference type="ARBA" id="ARBA00004571"/>
    </source>
</evidence>
<dbReference type="SUPFAM" id="SSF56935">
    <property type="entry name" value="Porins"/>
    <property type="match status" value="1"/>
</dbReference>
<accession>A0A853JFE6</accession>
<sequence>MHTSPRTRSLSVLALGVAAALAGAGQAHASAFELRENSVKAQGRAMAGSASAWGDASVVVNNPAMMSTFDRTTVQGDVTAIDLSFEFNGGGSAAAGSPLQQPLTGGDGGDAGGLTPVPAMSFILPLSDRFEYLTLGAMVSAPFGLKTEYDSDWVGRYHAVESDVRIVDLTLSAAVEISDRFSVGFGAVIERADVTLSNAIDFGSSLCANPATQPLCFQPDPVTGPYGPQKNDGFISIEGDDTNLGWVGGLSFRPTERVSLGYAYRSEIKHEISGHADFTVPSNVAPILAGTGQFVDTGGGARLVLPSTHTFSGSWRVNDQLTLMAETALTGWSSMEEVRIQFENPAQPDSAEDYNWHDSWFYTVGAEYALNDRFTLRGGIGRDESPIAFQHRTPRMPDQDRNWYAIGLSWAASDQMEISAAYTRIQMADDPEVDLVSSSGSRLTGTYDGGANLFGISAQYRF</sequence>
<evidence type="ECO:0000256" key="7">
    <source>
        <dbReference type="ARBA" id="ARBA00023237"/>
    </source>
</evidence>
<keyword evidence="10" id="KW-1185">Reference proteome</keyword>
<evidence type="ECO:0000313" key="10">
    <source>
        <dbReference type="Proteomes" id="UP000578091"/>
    </source>
</evidence>
<organism evidence="9 10">
    <name type="scientific">Luteimonas salinisoli</name>
    <dbReference type="NCBI Taxonomy" id="2752307"/>
    <lineage>
        <taxon>Bacteria</taxon>
        <taxon>Pseudomonadati</taxon>
        <taxon>Pseudomonadota</taxon>
        <taxon>Gammaproteobacteria</taxon>
        <taxon>Lysobacterales</taxon>
        <taxon>Lysobacteraceae</taxon>
        <taxon>Luteimonas</taxon>
    </lineage>
</organism>
<dbReference type="InterPro" id="IPR005017">
    <property type="entry name" value="OMPP1/FadL/TodX"/>
</dbReference>
<dbReference type="PANTHER" id="PTHR35093:SF3">
    <property type="entry name" value="LONG-CHAIN FATTY ACID TRANSPORT PROTEIN"/>
    <property type="match status" value="1"/>
</dbReference>
<dbReference type="Proteomes" id="UP000578091">
    <property type="component" value="Unassembled WGS sequence"/>
</dbReference>
<keyword evidence="4" id="KW-0812">Transmembrane</keyword>
<dbReference type="Pfam" id="PF03349">
    <property type="entry name" value="Toluene_X"/>
    <property type="match status" value="1"/>
</dbReference>
<dbReference type="EMBL" id="JACCKA010000073">
    <property type="protein sequence ID" value="NZA27329.1"/>
    <property type="molecule type" value="Genomic_DNA"/>
</dbReference>
<evidence type="ECO:0000256" key="4">
    <source>
        <dbReference type="ARBA" id="ARBA00022692"/>
    </source>
</evidence>
<proteinExistence type="inferred from homology"/>
<name>A0A853JFE6_9GAMM</name>
<evidence type="ECO:0000256" key="8">
    <source>
        <dbReference type="SAM" id="SignalP"/>
    </source>
</evidence>
<dbReference type="AlphaFoldDB" id="A0A853JFE6"/>
<keyword evidence="7" id="KW-0998">Cell outer membrane</keyword>
<dbReference type="PANTHER" id="PTHR35093">
    <property type="entry name" value="OUTER MEMBRANE PROTEIN NMB0088-RELATED"/>
    <property type="match status" value="1"/>
</dbReference>
<feature type="signal peptide" evidence="8">
    <location>
        <begin position="1"/>
        <end position="29"/>
    </location>
</feature>